<dbReference type="InterPro" id="IPR003838">
    <property type="entry name" value="ABC3_permease_C"/>
</dbReference>
<comment type="caution">
    <text evidence="9">The sequence shown here is derived from an EMBL/GenBank/DDBJ whole genome shotgun (WGS) entry which is preliminary data.</text>
</comment>
<dbReference type="PANTHER" id="PTHR30572">
    <property type="entry name" value="MEMBRANE COMPONENT OF TRANSPORTER-RELATED"/>
    <property type="match status" value="1"/>
</dbReference>
<feature type="transmembrane region" description="Helical" evidence="7">
    <location>
        <begin position="262"/>
        <end position="283"/>
    </location>
</feature>
<comment type="similarity">
    <text evidence="6">Belongs to the ABC-4 integral membrane protein family.</text>
</comment>
<dbReference type="Proteomes" id="UP000823895">
    <property type="component" value="Unassembled WGS sequence"/>
</dbReference>
<accession>A0A9D2P6N7</accession>
<dbReference type="PANTHER" id="PTHR30572:SF4">
    <property type="entry name" value="ABC TRANSPORTER PERMEASE YTRF"/>
    <property type="match status" value="1"/>
</dbReference>
<feature type="transmembrane region" description="Helical" evidence="7">
    <location>
        <begin position="372"/>
        <end position="392"/>
    </location>
</feature>
<feature type="transmembrane region" description="Helical" evidence="7">
    <location>
        <begin position="315"/>
        <end position="338"/>
    </location>
</feature>
<dbReference type="InterPro" id="IPR050250">
    <property type="entry name" value="Macrolide_Exporter_MacB"/>
</dbReference>
<dbReference type="GO" id="GO:0005886">
    <property type="term" value="C:plasma membrane"/>
    <property type="evidence" value="ECO:0007669"/>
    <property type="project" value="UniProtKB-SubCell"/>
</dbReference>
<proteinExistence type="inferred from homology"/>
<evidence type="ECO:0000256" key="6">
    <source>
        <dbReference type="ARBA" id="ARBA00038076"/>
    </source>
</evidence>
<dbReference type="EMBL" id="DWWI01000254">
    <property type="protein sequence ID" value="HJC44381.1"/>
    <property type="molecule type" value="Genomic_DNA"/>
</dbReference>
<comment type="subcellular location">
    <subcellularLocation>
        <location evidence="1">Cell membrane</location>
        <topology evidence="1">Multi-pass membrane protein</topology>
    </subcellularLocation>
</comment>
<feature type="transmembrane region" description="Helical" evidence="7">
    <location>
        <begin position="440"/>
        <end position="461"/>
    </location>
</feature>
<evidence type="ECO:0000313" key="9">
    <source>
        <dbReference type="EMBL" id="HJC44381.1"/>
    </source>
</evidence>
<keyword evidence="4 7" id="KW-1133">Transmembrane helix</keyword>
<evidence type="ECO:0000256" key="3">
    <source>
        <dbReference type="ARBA" id="ARBA00022692"/>
    </source>
</evidence>
<name>A0A9D2P6N7_9FIRM</name>
<reference evidence="9" key="2">
    <citation type="submission" date="2021-04" db="EMBL/GenBank/DDBJ databases">
        <authorList>
            <person name="Gilroy R."/>
        </authorList>
    </citation>
    <scope>NUCLEOTIDE SEQUENCE</scope>
    <source>
        <strain evidence="9">CHK165-2605</strain>
    </source>
</reference>
<evidence type="ECO:0000313" key="10">
    <source>
        <dbReference type="Proteomes" id="UP000823895"/>
    </source>
</evidence>
<feature type="transmembrane region" description="Helical" evidence="7">
    <location>
        <begin position="748"/>
        <end position="767"/>
    </location>
</feature>
<dbReference type="GO" id="GO:0022857">
    <property type="term" value="F:transmembrane transporter activity"/>
    <property type="evidence" value="ECO:0007669"/>
    <property type="project" value="TreeGrafter"/>
</dbReference>
<keyword evidence="5 7" id="KW-0472">Membrane</keyword>
<sequence>MLKLAWKYMRYYKSQTLAILASIILTAALLSGISSLIYSSQKSDLANSKTIYGDWHYYVETDHATYDSVQSGEQGEGYTLEKCGKMEIKDVVSEEFLICFIDTDETYRQMAHRGLLEGAFPEKENEIAADGFVLSNLGFSGNLGDSLRIGGKDYIVTGVLESEWAASSSEMEVFVSDSFQERGSQTFLYLGFDESEKLYTQLDAFLKEHKISSESVAGNDEVIQYLSGEAPDSIYDIVKFGLTNEDGNFTYIVLKLQSDYNLAYNGMILLLCLFSLFVVYSVFSISVSKRTSEYGILQTLGISENQIGGTLLLELWILLIIGYPLGCLLGNGILSLVYQNFSGVFGREVLSVADQTLAEGTNTIQFYLSWEAMVFGFIFLLLSLVLVAFIVVRSLRKHSLKAVMSGDTSFTKRRKIYALRPVNMAGVVVRKFMFSNKRKVLGILLSLSIGGCIFLCTTYMVENLKVHAELSLMSDDGLGSEYRISLKSDSLQDTIPEDVAKKIKNMPETDDVYATKYTMGELQLSRNEFLAEEDWSDYFKYQNQDAYFIQRYNGICNQQQDGTYRIKYNVYGYDEAMIEQLNDFILEGEIQPEEIKNGNQVIVTANMDGQGNYYFYGKKPGDTITLRVPKQENYTDDLLKFQSGQENYIEKEFEIAAIVSRPLAQEEGFLNVEPWNNAQSVIMTNEQMEENFGINNYNFINASPADGSETESVSNQLLQVIRDVPKAVLQDYTSAIETQKNYLNQQQIFFSSIAVILLIISLFHIINSMNHTILTRRKEYGIMRAMGITDTGFYKMILQTGILYGLLADVFIFLLYNLVLRRVMDYYMAHILQLLHLTSAVPNMVLIGIMLLNIVIAAAAVMFPARKMIRTNIIDEARG</sequence>
<evidence type="ECO:0000256" key="2">
    <source>
        <dbReference type="ARBA" id="ARBA00022475"/>
    </source>
</evidence>
<evidence type="ECO:0000256" key="1">
    <source>
        <dbReference type="ARBA" id="ARBA00004651"/>
    </source>
</evidence>
<evidence type="ECO:0000256" key="7">
    <source>
        <dbReference type="SAM" id="Phobius"/>
    </source>
</evidence>
<protein>
    <submittedName>
        <fullName evidence="9">ABC transporter permease</fullName>
    </submittedName>
</protein>
<evidence type="ECO:0000256" key="4">
    <source>
        <dbReference type="ARBA" id="ARBA00022989"/>
    </source>
</evidence>
<feature type="domain" description="ABC3 transporter permease C-terminal" evidence="8">
    <location>
        <begin position="267"/>
        <end position="399"/>
    </location>
</feature>
<keyword evidence="3 7" id="KW-0812">Transmembrane</keyword>
<dbReference type="Pfam" id="PF02687">
    <property type="entry name" value="FtsX"/>
    <property type="match status" value="2"/>
</dbReference>
<reference evidence="9" key="1">
    <citation type="journal article" date="2021" name="PeerJ">
        <title>Extensive microbial diversity within the chicken gut microbiome revealed by metagenomics and culture.</title>
        <authorList>
            <person name="Gilroy R."/>
            <person name="Ravi A."/>
            <person name="Getino M."/>
            <person name="Pursley I."/>
            <person name="Horton D.L."/>
            <person name="Alikhan N.F."/>
            <person name="Baker D."/>
            <person name="Gharbi K."/>
            <person name="Hall N."/>
            <person name="Watson M."/>
            <person name="Adriaenssens E.M."/>
            <person name="Foster-Nyarko E."/>
            <person name="Jarju S."/>
            <person name="Secka A."/>
            <person name="Antonio M."/>
            <person name="Oren A."/>
            <person name="Chaudhuri R.R."/>
            <person name="La Ragione R."/>
            <person name="Hildebrand F."/>
            <person name="Pallen M.J."/>
        </authorList>
    </citation>
    <scope>NUCLEOTIDE SEQUENCE</scope>
    <source>
        <strain evidence="9">CHK165-2605</strain>
    </source>
</reference>
<feature type="transmembrane region" description="Helical" evidence="7">
    <location>
        <begin position="802"/>
        <end position="820"/>
    </location>
</feature>
<organism evidence="9 10">
    <name type="scientific">Candidatus Mediterraneibacter gallistercoris</name>
    <dbReference type="NCBI Taxonomy" id="2838671"/>
    <lineage>
        <taxon>Bacteria</taxon>
        <taxon>Bacillati</taxon>
        <taxon>Bacillota</taxon>
        <taxon>Clostridia</taxon>
        <taxon>Lachnospirales</taxon>
        <taxon>Lachnospiraceae</taxon>
        <taxon>Mediterraneibacter</taxon>
    </lineage>
</organism>
<feature type="transmembrane region" description="Helical" evidence="7">
    <location>
        <begin position="840"/>
        <end position="863"/>
    </location>
</feature>
<keyword evidence="2" id="KW-1003">Cell membrane</keyword>
<feature type="domain" description="ABC3 transporter permease C-terminal" evidence="8">
    <location>
        <begin position="752"/>
        <end position="873"/>
    </location>
</feature>
<dbReference type="AlphaFoldDB" id="A0A9D2P6N7"/>
<gene>
    <name evidence="9" type="ORF">H9756_12040</name>
</gene>
<evidence type="ECO:0000259" key="8">
    <source>
        <dbReference type="Pfam" id="PF02687"/>
    </source>
</evidence>
<evidence type="ECO:0000256" key="5">
    <source>
        <dbReference type="ARBA" id="ARBA00023136"/>
    </source>
</evidence>